<gene>
    <name evidence="2" type="ORF">BDQ12DRAFT_739458</name>
</gene>
<evidence type="ECO:0000256" key="1">
    <source>
        <dbReference type="SAM" id="MobiDB-lite"/>
    </source>
</evidence>
<protein>
    <submittedName>
        <fullName evidence="2">Uncharacterized protein</fullName>
    </submittedName>
</protein>
<name>A0A5C3LUB9_9AGAR</name>
<feature type="compositionally biased region" description="Low complexity" evidence="1">
    <location>
        <begin position="43"/>
        <end position="92"/>
    </location>
</feature>
<proteinExistence type="predicted"/>
<feature type="region of interest" description="Disordered" evidence="1">
    <location>
        <begin position="740"/>
        <end position="857"/>
    </location>
</feature>
<feature type="compositionally biased region" description="Polar residues" evidence="1">
    <location>
        <begin position="740"/>
        <end position="753"/>
    </location>
</feature>
<feature type="region of interest" description="Disordered" evidence="1">
    <location>
        <begin position="1"/>
        <end position="122"/>
    </location>
</feature>
<feature type="compositionally biased region" description="Low complexity" evidence="1">
    <location>
        <begin position="238"/>
        <end position="258"/>
    </location>
</feature>
<feature type="region of interest" description="Disordered" evidence="1">
    <location>
        <begin position="447"/>
        <end position="484"/>
    </location>
</feature>
<feature type="compositionally biased region" description="Low complexity" evidence="1">
    <location>
        <begin position="113"/>
        <end position="122"/>
    </location>
</feature>
<organism evidence="2 3">
    <name type="scientific">Crucibulum laeve</name>
    <dbReference type="NCBI Taxonomy" id="68775"/>
    <lineage>
        <taxon>Eukaryota</taxon>
        <taxon>Fungi</taxon>
        <taxon>Dikarya</taxon>
        <taxon>Basidiomycota</taxon>
        <taxon>Agaricomycotina</taxon>
        <taxon>Agaricomycetes</taxon>
        <taxon>Agaricomycetidae</taxon>
        <taxon>Agaricales</taxon>
        <taxon>Agaricineae</taxon>
        <taxon>Nidulariaceae</taxon>
        <taxon>Crucibulum</taxon>
    </lineage>
</organism>
<feature type="compositionally biased region" description="Basic residues" evidence="1">
    <location>
        <begin position="794"/>
        <end position="805"/>
    </location>
</feature>
<feature type="region of interest" description="Disordered" evidence="1">
    <location>
        <begin position="172"/>
        <end position="207"/>
    </location>
</feature>
<feature type="compositionally biased region" description="Polar residues" evidence="1">
    <location>
        <begin position="767"/>
        <end position="777"/>
    </location>
</feature>
<accession>A0A5C3LUB9</accession>
<sequence length="923" mass="99566">MSKKPSKTPQGKGLVSARDRARRAATAGNSARAQTLAANVQQARSGGQAAANTAASAAANSTTAHTSGGQAAANASDPVAANSTTATPTNPNGSVAITDNATPTHTAASSSNQPQPQVQTRRVVLRKKPYFTIDTSRPIDWEKLNEIIANYLRLLQDPKCWGENIPADYDEDASTDCGNGPASNGLSRPTPIASVPQQSSSQQDHRTRVADWIDSRLLSAMAGIQVNGQSDANESGVNSNITSHSSSSQPSSSNPHNHIVPHLSPAPSAAETFPQIPPTHTTSPLKEQPPDTLPPPQVAHTFTDEDLTMSSPHNPSDSSTSTNHFAQFSQLYAQSAQFHAQPVQFYTQPSAPHLLIAVTQTNQGHSNPVTSQFTSIDPFQWAQTQDDAMEISSPPPSVNHFVIPSIDESMDTDEDMGTLQPHTASSFSPSTTNSFWGFFGANSSSTSRQNFCSSPQQTPVDQAYLQQQQQQQQSQGQQYLAPTQAPFGTCPSSYGISALGNHNGMGSPFDSLNQIFAATNEAAQQQSYQYQSALQLQLQPASHEEWSPFAHAAVPILSADLLGVPTVRRNSAPALPQSSPSAPVNNFFNIPIFSITPPSDEGNPQQRTATVPSLLSRLSPPEQPAAAQSSLLSRLSPSEPLVPEYTLLSQLSSPEPSTTGPSLWSQLSLQKDHFTPASFASSPTFIYYADRSAAPMQTQNVFLSSPAAPVDLPSSNVFATPDASGQEFSWWDEVLFMTESESTAGPSRSTPVQVTEEPSDILPTPQLRANGSTTIQRGSEEDLWKRVENERRRMGAKRSKTKRGTLKCQQHHDQENENPESSHRIEKQKTAPQDDDNRNRILQPSRHSNKHHRGSSRGLLYGFATKDISGASLPAPEVPGSRVGGHIATRSSRTVSRGRYLRRLPKPSCLTNLRCMLDNLRVW</sequence>
<dbReference type="EMBL" id="ML213678">
    <property type="protein sequence ID" value="TFK32351.1"/>
    <property type="molecule type" value="Genomic_DNA"/>
</dbReference>
<feature type="compositionally biased region" description="Low complexity" evidence="1">
    <location>
        <begin position="466"/>
        <end position="478"/>
    </location>
</feature>
<feature type="compositionally biased region" description="Polar residues" evidence="1">
    <location>
        <begin position="28"/>
        <end position="42"/>
    </location>
</feature>
<feature type="compositionally biased region" description="Basic and acidic residues" evidence="1">
    <location>
        <begin position="810"/>
        <end position="829"/>
    </location>
</feature>
<evidence type="ECO:0000313" key="3">
    <source>
        <dbReference type="Proteomes" id="UP000308652"/>
    </source>
</evidence>
<feature type="compositionally biased region" description="Basic and acidic residues" evidence="1">
    <location>
        <begin position="778"/>
        <end position="793"/>
    </location>
</feature>
<dbReference type="Proteomes" id="UP000308652">
    <property type="component" value="Unassembled WGS sequence"/>
</dbReference>
<feature type="compositionally biased region" description="Polar residues" evidence="1">
    <location>
        <begin position="93"/>
        <end position="112"/>
    </location>
</feature>
<reference evidence="2 3" key="1">
    <citation type="journal article" date="2019" name="Nat. Ecol. Evol.">
        <title>Megaphylogeny resolves global patterns of mushroom evolution.</title>
        <authorList>
            <person name="Varga T."/>
            <person name="Krizsan K."/>
            <person name="Foldi C."/>
            <person name="Dima B."/>
            <person name="Sanchez-Garcia M."/>
            <person name="Sanchez-Ramirez S."/>
            <person name="Szollosi G.J."/>
            <person name="Szarkandi J.G."/>
            <person name="Papp V."/>
            <person name="Albert L."/>
            <person name="Andreopoulos W."/>
            <person name="Angelini C."/>
            <person name="Antonin V."/>
            <person name="Barry K.W."/>
            <person name="Bougher N.L."/>
            <person name="Buchanan P."/>
            <person name="Buyck B."/>
            <person name="Bense V."/>
            <person name="Catcheside P."/>
            <person name="Chovatia M."/>
            <person name="Cooper J."/>
            <person name="Damon W."/>
            <person name="Desjardin D."/>
            <person name="Finy P."/>
            <person name="Geml J."/>
            <person name="Haridas S."/>
            <person name="Hughes K."/>
            <person name="Justo A."/>
            <person name="Karasinski D."/>
            <person name="Kautmanova I."/>
            <person name="Kiss B."/>
            <person name="Kocsube S."/>
            <person name="Kotiranta H."/>
            <person name="LaButti K.M."/>
            <person name="Lechner B.E."/>
            <person name="Liimatainen K."/>
            <person name="Lipzen A."/>
            <person name="Lukacs Z."/>
            <person name="Mihaltcheva S."/>
            <person name="Morgado L.N."/>
            <person name="Niskanen T."/>
            <person name="Noordeloos M.E."/>
            <person name="Ohm R.A."/>
            <person name="Ortiz-Santana B."/>
            <person name="Ovrebo C."/>
            <person name="Racz N."/>
            <person name="Riley R."/>
            <person name="Savchenko A."/>
            <person name="Shiryaev A."/>
            <person name="Soop K."/>
            <person name="Spirin V."/>
            <person name="Szebenyi C."/>
            <person name="Tomsovsky M."/>
            <person name="Tulloss R.E."/>
            <person name="Uehling J."/>
            <person name="Grigoriev I.V."/>
            <person name="Vagvolgyi C."/>
            <person name="Papp T."/>
            <person name="Martin F.M."/>
            <person name="Miettinen O."/>
            <person name="Hibbett D.S."/>
            <person name="Nagy L.G."/>
        </authorList>
    </citation>
    <scope>NUCLEOTIDE SEQUENCE [LARGE SCALE GENOMIC DNA]</scope>
    <source>
        <strain evidence="2 3">CBS 166.37</strain>
    </source>
</reference>
<dbReference type="AlphaFoldDB" id="A0A5C3LUB9"/>
<feature type="region of interest" description="Disordered" evidence="1">
    <location>
        <begin position="229"/>
        <end position="300"/>
    </location>
</feature>
<keyword evidence="3" id="KW-1185">Reference proteome</keyword>
<evidence type="ECO:0000313" key="2">
    <source>
        <dbReference type="EMBL" id="TFK32351.1"/>
    </source>
</evidence>
<feature type="compositionally biased region" description="Polar residues" evidence="1">
    <location>
        <begin position="447"/>
        <end position="460"/>
    </location>
</feature>